<dbReference type="InterPro" id="IPR011009">
    <property type="entry name" value="Kinase-like_dom_sf"/>
</dbReference>
<dbReference type="InterPro" id="IPR014253">
    <property type="entry name" value="Spore_coat_YsxE"/>
</dbReference>
<reference evidence="2 3" key="1">
    <citation type="submission" date="2023-03" db="EMBL/GenBank/DDBJ databases">
        <title>Bacillus Genome Sequencing.</title>
        <authorList>
            <person name="Dunlap C."/>
        </authorList>
    </citation>
    <scope>NUCLEOTIDE SEQUENCE [LARGE SCALE GENOMIC DNA]</scope>
    <source>
        <strain evidence="2 3">B-4107</strain>
    </source>
</reference>
<dbReference type="Gene3D" id="3.30.200.20">
    <property type="entry name" value="Phosphorylase Kinase, domain 1"/>
    <property type="match status" value="1"/>
</dbReference>
<dbReference type="InterPro" id="IPR047175">
    <property type="entry name" value="CotS-like"/>
</dbReference>
<name>A0ABU6NR58_9BACI</name>
<evidence type="ECO:0000313" key="3">
    <source>
        <dbReference type="Proteomes" id="UP001341820"/>
    </source>
</evidence>
<evidence type="ECO:0000313" key="2">
    <source>
        <dbReference type="EMBL" id="MED4129272.1"/>
    </source>
</evidence>
<dbReference type="RefSeq" id="WP_328237936.1">
    <property type="nucleotide sequence ID" value="NZ_JAROAS010000028.1"/>
</dbReference>
<keyword evidence="2" id="KW-0167">Capsid protein</keyword>
<dbReference type="EMBL" id="JAROAS010000028">
    <property type="protein sequence ID" value="MED4129272.1"/>
    <property type="molecule type" value="Genomic_DNA"/>
</dbReference>
<organism evidence="2 3">
    <name type="scientific">Shouchella miscanthi</name>
    <dbReference type="NCBI Taxonomy" id="2598861"/>
    <lineage>
        <taxon>Bacteria</taxon>
        <taxon>Bacillati</taxon>
        <taxon>Bacillota</taxon>
        <taxon>Bacilli</taxon>
        <taxon>Bacillales</taxon>
        <taxon>Bacillaceae</taxon>
        <taxon>Shouchella</taxon>
    </lineage>
</organism>
<dbReference type="NCBIfam" id="TIGR02904">
    <property type="entry name" value="spore_ysxE"/>
    <property type="match status" value="1"/>
</dbReference>
<keyword evidence="2" id="KW-0946">Virion</keyword>
<gene>
    <name evidence="2" type="primary">ysxE</name>
    <name evidence="2" type="ORF">P5F74_14110</name>
</gene>
<proteinExistence type="predicted"/>
<comment type="caution">
    <text evidence="2">The sequence shown here is derived from an EMBL/GenBank/DDBJ whole genome shotgun (WGS) entry which is preliminary data.</text>
</comment>
<accession>A0ABU6NR58</accession>
<dbReference type="PANTHER" id="PTHR39179:SF3">
    <property type="entry name" value="COTS-RELATED PROTEIN"/>
    <property type="match status" value="1"/>
</dbReference>
<feature type="domain" description="Aminoglycoside phosphotransferase" evidence="1">
    <location>
        <begin position="25"/>
        <end position="261"/>
    </location>
</feature>
<dbReference type="SUPFAM" id="SSF56112">
    <property type="entry name" value="Protein kinase-like (PK-like)"/>
    <property type="match status" value="1"/>
</dbReference>
<evidence type="ECO:0000259" key="1">
    <source>
        <dbReference type="Pfam" id="PF01636"/>
    </source>
</evidence>
<protein>
    <submittedName>
        <fullName evidence="2">Spore coat protein YsxE</fullName>
    </submittedName>
</protein>
<dbReference type="InterPro" id="IPR002575">
    <property type="entry name" value="Aminoglycoside_PTrfase"/>
</dbReference>
<dbReference type="Proteomes" id="UP001341820">
    <property type="component" value="Unassembled WGS sequence"/>
</dbReference>
<dbReference type="Pfam" id="PF01636">
    <property type="entry name" value="APH"/>
    <property type="match status" value="1"/>
</dbReference>
<dbReference type="Gene3D" id="3.90.1200.10">
    <property type="match status" value="1"/>
</dbReference>
<keyword evidence="3" id="KW-1185">Reference proteome</keyword>
<sequence>MNPFIEALLYYYDLTAVTVEQQGNIYRIETEHGAFALKQSSMDPVQAEECIHAIRKLSRLNYPSFVPIIPTKFGEYSLFVSGKSYYLMPWIETQDYQGRQSIEEIMADSIGTIHRMTVKSQSASKDVIDQSCERLLSRWEMHSLELSRFADEAEVKAYLSPFELSFLTHFKMFEQLADEATTYLEKWYKTTIDKGSYRSVLTHGRLSRHHLLHPTNGQPLLINFERASLDTPARDLATLCRHGFPHSLWDENEVLRWFARYEQHLPLVTAEKYLVSAYLLFPEPIYYTMMDYRKGGNELELTQKLEKRIYALRKVQRFVPKIVPQEEEEASNQS</sequence>
<dbReference type="PANTHER" id="PTHR39179">
    <property type="entry name" value="SPORE COAT PROTEIN I"/>
    <property type="match status" value="1"/>
</dbReference>